<gene>
    <name evidence="1" type="ORF">AWB77_04282</name>
</gene>
<organism evidence="1 2">
    <name type="scientific">Caballeronia fortuita</name>
    <dbReference type="NCBI Taxonomy" id="1777138"/>
    <lineage>
        <taxon>Bacteria</taxon>
        <taxon>Pseudomonadati</taxon>
        <taxon>Pseudomonadota</taxon>
        <taxon>Betaproteobacteria</taxon>
        <taxon>Burkholderiales</taxon>
        <taxon>Burkholderiaceae</taxon>
        <taxon>Caballeronia</taxon>
    </lineage>
</organism>
<protein>
    <submittedName>
        <fullName evidence="1">Uncharacterized protein</fullName>
    </submittedName>
</protein>
<name>A0A158CLZ9_9BURK</name>
<comment type="caution">
    <text evidence="1">The sequence shown here is derived from an EMBL/GenBank/DDBJ whole genome shotgun (WGS) entry which is preliminary data.</text>
</comment>
<keyword evidence="2" id="KW-1185">Reference proteome</keyword>
<accession>A0A158CLZ9</accession>
<evidence type="ECO:0000313" key="2">
    <source>
        <dbReference type="Proteomes" id="UP000054903"/>
    </source>
</evidence>
<dbReference type="Proteomes" id="UP000054903">
    <property type="component" value="Unassembled WGS sequence"/>
</dbReference>
<sequence>MVRIELELDDSVHAALRSVVARCNAAHKSSGGANTHGELNVKKLLTLLAEDAAMMQSRPGSWEPSTMQQVLDAHGYPSCSGS</sequence>
<evidence type="ECO:0000313" key="1">
    <source>
        <dbReference type="EMBL" id="SAK83413.1"/>
    </source>
</evidence>
<dbReference type="EMBL" id="FCNX02000011">
    <property type="protein sequence ID" value="SAK83413.1"/>
    <property type="molecule type" value="Genomic_DNA"/>
</dbReference>
<proteinExistence type="predicted"/>
<dbReference type="AlphaFoldDB" id="A0A158CLZ9"/>
<reference evidence="1" key="1">
    <citation type="submission" date="2016-01" db="EMBL/GenBank/DDBJ databases">
        <authorList>
            <person name="Peeters C."/>
        </authorList>
    </citation>
    <scope>NUCLEOTIDE SEQUENCE</scope>
    <source>
        <strain evidence="1">LMG 29320</strain>
    </source>
</reference>